<dbReference type="InterPro" id="IPR000742">
    <property type="entry name" value="EGF"/>
</dbReference>
<comment type="caution">
    <text evidence="2">The sequence shown here is derived from an EMBL/GenBank/DDBJ whole genome shotgun (WGS) entry which is preliminary data.</text>
</comment>
<organism evidence="2 3">
    <name type="scientific">Plakobranchus ocellatus</name>
    <dbReference type="NCBI Taxonomy" id="259542"/>
    <lineage>
        <taxon>Eukaryota</taxon>
        <taxon>Metazoa</taxon>
        <taxon>Spiralia</taxon>
        <taxon>Lophotrochozoa</taxon>
        <taxon>Mollusca</taxon>
        <taxon>Gastropoda</taxon>
        <taxon>Heterobranchia</taxon>
        <taxon>Euthyneura</taxon>
        <taxon>Panpulmonata</taxon>
        <taxon>Sacoglossa</taxon>
        <taxon>Placobranchoidea</taxon>
        <taxon>Plakobranchidae</taxon>
        <taxon>Plakobranchus</taxon>
    </lineage>
</organism>
<gene>
    <name evidence="2" type="ORF">PoB_000110600</name>
</gene>
<dbReference type="EMBL" id="BLXT01000140">
    <property type="protein sequence ID" value="GFN74600.1"/>
    <property type="molecule type" value="Genomic_DNA"/>
</dbReference>
<sequence>MLLALVPEIAAEQKTKSKNVRSFSFKLTQYYGFQEALNSGCLSMASSGRRSLIDCATQCLSSCPGFIFYKTRICYLLEKCNDLQMYTDGMNHCCPELNWCESFGAFNWCESLLTNEVVNLYYNINFCFNGGTWNMKSKTCKCPIGTTGLQCESNFKKFNLSSP</sequence>
<evidence type="ECO:0000313" key="2">
    <source>
        <dbReference type="EMBL" id="GFN74600.1"/>
    </source>
</evidence>
<dbReference type="PROSITE" id="PS00022">
    <property type="entry name" value="EGF_1"/>
    <property type="match status" value="1"/>
</dbReference>
<keyword evidence="3" id="KW-1185">Reference proteome</keyword>
<evidence type="ECO:0000259" key="1">
    <source>
        <dbReference type="PROSITE" id="PS00022"/>
    </source>
</evidence>
<accession>A0AAV3WXE2</accession>
<protein>
    <recommendedName>
        <fullName evidence="1">EGF-like domain-containing protein</fullName>
    </recommendedName>
</protein>
<feature type="domain" description="EGF-like" evidence="1">
    <location>
        <begin position="140"/>
        <end position="151"/>
    </location>
</feature>
<dbReference type="Gene3D" id="2.10.25.10">
    <property type="entry name" value="Laminin"/>
    <property type="match status" value="1"/>
</dbReference>
<dbReference type="AlphaFoldDB" id="A0AAV3WXE2"/>
<name>A0AAV3WXE2_9GAST</name>
<dbReference type="Proteomes" id="UP000735302">
    <property type="component" value="Unassembled WGS sequence"/>
</dbReference>
<proteinExistence type="predicted"/>
<evidence type="ECO:0000313" key="3">
    <source>
        <dbReference type="Proteomes" id="UP000735302"/>
    </source>
</evidence>
<reference evidence="2 3" key="1">
    <citation type="journal article" date="2021" name="Elife">
        <title>Chloroplast acquisition without the gene transfer in kleptoplastic sea slugs, Plakobranchus ocellatus.</title>
        <authorList>
            <person name="Maeda T."/>
            <person name="Takahashi S."/>
            <person name="Yoshida T."/>
            <person name="Shimamura S."/>
            <person name="Takaki Y."/>
            <person name="Nagai Y."/>
            <person name="Toyoda A."/>
            <person name="Suzuki Y."/>
            <person name="Arimoto A."/>
            <person name="Ishii H."/>
            <person name="Satoh N."/>
            <person name="Nishiyama T."/>
            <person name="Hasebe M."/>
            <person name="Maruyama T."/>
            <person name="Minagawa J."/>
            <person name="Obokata J."/>
            <person name="Shigenobu S."/>
        </authorList>
    </citation>
    <scope>NUCLEOTIDE SEQUENCE [LARGE SCALE GENOMIC DNA]</scope>
</reference>